<protein>
    <submittedName>
        <fullName evidence="2">Uncharacterized protein</fullName>
    </submittedName>
</protein>
<evidence type="ECO:0000313" key="2">
    <source>
        <dbReference type="EMBL" id="WOD42375.1"/>
    </source>
</evidence>
<reference evidence="3" key="1">
    <citation type="submission" date="2024-06" db="EMBL/GenBank/DDBJ databases">
        <title>Hwangdonia haimaensis gen. nov., sp. nov., a member of the family Flavobacteriaceae isolated from the haima cold seep.</title>
        <authorList>
            <person name="Li J."/>
        </authorList>
    </citation>
    <scope>NUCLEOTIDE SEQUENCE [LARGE SCALE GENOMIC DNA]</scope>
    <source>
        <strain evidence="3">SCSIO 19198</strain>
    </source>
</reference>
<dbReference type="AlphaFoldDB" id="A0AA97HQ02"/>
<feature type="coiled-coil region" evidence="1">
    <location>
        <begin position="307"/>
        <end position="334"/>
    </location>
</feature>
<keyword evidence="1" id="KW-0175">Coiled coil</keyword>
<evidence type="ECO:0000256" key="1">
    <source>
        <dbReference type="SAM" id="Coils"/>
    </source>
</evidence>
<dbReference type="EMBL" id="CP136521">
    <property type="protein sequence ID" value="WOD42375.1"/>
    <property type="molecule type" value="Genomic_DNA"/>
</dbReference>
<dbReference type="Proteomes" id="UP001302486">
    <property type="component" value="Chromosome"/>
</dbReference>
<name>A0AA97HQ02_9FLAO</name>
<sequence length="681" mass="80589">MLNKPINNIVKEHFTKIRNAAKHKAENDFKINVLEKIKDLDHFQKVAFCVTEDERIEKLKEEDPHPYYINNGDDWLLTQFATRHFLLNVDESEEFIQSVYLGDYSKLIHNHIKVLGKDIPKVTYKGFLKGVRCEYFENFDSQFHIDEKDYYQIADWQMKTVLDIVEYDTTNIIRSFQGHCRSLENPLEFIEKQLTVLEDKLSKNINEAKTIKQLLSKLHLFKNFDFSTYNDELLLANHPLFYNDENNFRKLNPVTLKEPLSKIAANVKSVIGNEFTIFYSLDILQKWMQKIIKGHSLDVPFQFIDTDKELEIAIQEAEEENQKVIDEINDYCFNDVGKTDKQIKKYLRDKFQEQIDAYNKVKDDRVFFLLREENKVLQSANVKFNYIINDKLKEVLQEIKTAYKIQNTSWEITFIFQELFDSRTMYFKNDSGSHIIIQSLMNKMVVDKKLYNELQDSLDTFFKRFHRDSVPLDIHFINHRETYIRVFEKSMVRFQEILDSAEPSNKVLYIQSRLKELKHRELEFRALIEKREGFKNKEDKYPKLFKDFLTIEAEFIKETAIVAPLTYLPENPKILLDKPKIESFEELLSAEKQTYVLKMLEDLAITIDGYYALSPKKLGAIRGVVEALREKKIISHMGLHKLSVMFANKINATMKSELDESNTSEDYKKTAIEYIKNNPLH</sequence>
<organism evidence="2 3">
    <name type="scientific">Hwangdonia lutea</name>
    <dbReference type="NCBI Taxonomy" id="3075823"/>
    <lineage>
        <taxon>Bacteria</taxon>
        <taxon>Pseudomonadati</taxon>
        <taxon>Bacteroidota</taxon>
        <taxon>Flavobacteriia</taxon>
        <taxon>Flavobacteriales</taxon>
        <taxon>Flavobacteriaceae</taxon>
        <taxon>Hwangdonia</taxon>
    </lineage>
</organism>
<proteinExistence type="predicted"/>
<gene>
    <name evidence="2" type="ORF">RNZ46_10245</name>
</gene>
<evidence type="ECO:0000313" key="3">
    <source>
        <dbReference type="Proteomes" id="UP001302486"/>
    </source>
</evidence>
<dbReference type="KEGG" id="hws:RNZ46_10245"/>
<dbReference type="RefSeq" id="WP_316982108.1">
    <property type="nucleotide sequence ID" value="NZ_CP136521.1"/>
</dbReference>
<accession>A0AA97HQ02</accession>
<keyword evidence="3" id="KW-1185">Reference proteome</keyword>